<dbReference type="Proteomes" id="UP000271974">
    <property type="component" value="Unassembled WGS sequence"/>
</dbReference>
<gene>
    <name evidence="2" type="ORF">EGW08_013890</name>
</gene>
<comment type="caution">
    <text evidence="2">The sequence shown here is derived from an EMBL/GenBank/DDBJ whole genome shotgun (WGS) entry which is preliminary data.</text>
</comment>
<accession>A0A433T9U5</accession>
<evidence type="ECO:0000313" key="2">
    <source>
        <dbReference type="EMBL" id="RUS78339.1"/>
    </source>
</evidence>
<name>A0A433T9U5_ELYCH</name>
<reference evidence="2 3" key="1">
    <citation type="submission" date="2019-01" db="EMBL/GenBank/DDBJ databases">
        <title>A draft genome assembly of the solar-powered sea slug Elysia chlorotica.</title>
        <authorList>
            <person name="Cai H."/>
            <person name="Li Q."/>
            <person name="Fang X."/>
            <person name="Li J."/>
            <person name="Curtis N.E."/>
            <person name="Altenburger A."/>
            <person name="Shibata T."/>
            <person name="Feng M."/>
            <person name="Maeda T."/>
            <person name="Schwartz J.A."/>
            <person name="Shigenobu S."/>
            <person name="Lundholm N."/>
            <person name="Nishiyama T."/>
            <person name="Yang H."/>
            <person name="Hasebe M."/>
            <person name="Li S."/>
            <person name="Pierce S.K."/>
            <person name="Wang J."/>
        </authorList>
    </citation>
    <scope>NUCLEOTIDE SEQUENCE [LARGE SCALE GENOMIC DNA]</scope>
    <source>
        <strain evidence="2">EC2010</strain>
        <tissue evidence="2">Whole organism of an adult</tissue>
    </source>
</reference>
<proteinExistence type="predicted"/>
<feature type="transmembrane region" description="Helical" evidence="1">
    <location>
        <begin position="91"/>
        <end position="118"/>
    </location>
</feature>
<dbReference type="OrthoDB" id="10291533at2759"/>
<keyword evidence="1" id="KW-1133">Transmembrane helix</keyword>
<dbReference type="AlphaFoldDB" id="A0A433T9U5"/>
<organism evidence="2 3">
    <name type="scientific">Elysia chlorotica</name>
    <name type="common">Eastern emerald elysia</name>
    <name type="synonym">Sea slug</name>
    <dbReference type="NCBI Taxonomy" id="188477"/>
    <lineage>
        <taxon>Eukaryota</taxon>
        <taxon>Metazoa</taxon>
        <taxon>Spiralia</taxon>
        <taxon>Lophotrochozoa</taxon>
        <taxon>Mollusca</taxon>
        <taxon>Gastropoda</taxon>
        <taxon>Heterobranchia</taxon>
        <taxon>Euthyneura</taxon>
        <taxon>Panpulmonata</taxon>
        <taxon>Sacoglossa</taxon>
        <taxon>Placobranchoidea</taxon>
        <taxon>Plakobranchidae</taxon>
        <taxon>Elysia</taxon>
    </lineage>
</organism>
<feature type="transmembrane region" description="Helical" evidence="1">
    <location>
        <begin position="52"/>
        <end position="71"/>
    </location>
</feature>
<protein>
    <submittedName>
        <fullName evidence="2">Uncharacterized protein</fullName>
    </submittedName>
</protein>
<keyword evidence="1" id="KW-0812">Transmembrane</keyword>
<evidence type="ECO:0000313" key="3">
    <source>
        <dbReference type="Proteomes" id="UP000271974"/>
    </source>
</evidence>
<dbReference type="EMBL" id="RQTK01000516">
    <property type="protein sequence ID" value="RUS78339.1"/>
    <property type="molecule type" value="Genomic_DNA"/>
</dbReference>
<sequence>MVRYVGIDKGRGDPRKTLGHDRGPYYIQGFSSPQRLKSWAHEVLQVLDKPNVAVCIFIFGVVIIVVASKQLKATFDILEYYWGGGRPQDGVIGHFMVILVFLFVWLDTVILQWIKGLVIHFHHFLRRRYYQLLEVLERIQEDDELKAVQRRKMLNKKRGTVKRAQ</sequence>
<evidence type="ECO:0000256" key="1">
    <source>
        <dbReference type="SAM" id="Phobius"/>
    </source>
</evidence>
<keyword evidence="3" id="KW-1185">Reference proteome</keyword>
<keyword evidence="1" id="KW-0472">Membrane</keyword>